<evidence type="ECO:0000256" key="1">
    <source>
        <dbReference type="SAM" id="MobiDB-lite"/>
    </source>
</evidence>
<dbReference type="RefSeq" id="XP_025532616.1">
    <property type="nucleotide sequence ID" value="XM_025673206.1"/>
</dbReference>
<dbReference type="EMBL" id="KZ824771">
    <property type="protein sequence ID" value="RAH86722.1"/>
    <property type="molecule type" value="Genomic_DNA"/>
</dbReference>
<protein>
    <submittedName>
        <fullName evidence="2">Uncharacterized protein</fullName>
    </submittedName>
</protein>
<organism evidence="2 3">
    <name type="scientific">Aspergillus japonicus CBS 114.51</name>
    <dbReference type="NCBI Taxonomy" id="1448312"/>
    <lineage>
        <taxon>Eukaryota</taxon>
        <taxon>Fungi</taxon>
        <taxon>Dikarya</taxon>
        <taxon>Ascomycota</taxon>
        <taxon>Pezizomycotina</taxon>
        <taxon>Eurotiomycetes</taxon>
        <taxon>Eurotiomycetidae</taxon>
        <taxon>Eurotiales</taxon>
        <taxon>Aspergillaceae</taxon>
        <taxon>Aspergillus</taxon>
        <taxon>Aspergillus subgen. Circumdati</taxon>
    </lineage>
</organism>
<feature type="region of interest" description="Disordered" evidence="1">
    <location>
        <begin position="114"/>
        <end position="223"/>
    </location>
</feature>
<keyword evidence="3" id="KW-1185">Reference proteome</keyword>
<dbReference type="AlphaFoldDB" id="A0A8T8XHB2"/>
<reference evidence="2 3" key="1">
    <citation type="submission" date="2018-02" db="EMBL/GenBank/DDBJ databases">
        <title>The genomes of Aspergillus section Nigri reveals drivers in fungal speciation.</title>
        <authorList>
            <consortium name="DOE Joint Genome Institute"/>
            <person name="Vesth T.C."/>
            <person name="Nybo J."/>
            <person name="Theobald S."/>
            <person name="Brandl J."/>
            <person name="Frisvad J.C."/>
            <person name="Nielsen K.F."/>
            <person name="Lyhne E.K."/>
            <person name="Kogle M.E."/>
            <person name="Kuo A."/>
            <person name="Riley R."/>
            <person name="Clum A."/>
            <person name="Nolan M."/>
            <person name="Lipzen A."/>
            <person name="Salamov A."/>
            <person name="Henrissat B."/>
            <person name="Wiebenga A."/>
            <person name="De vries R.P."/>
            <person name="Grigoriev I.V."/>
            <person name="Mortensen U.H."/>
            <person name="Andersen M.R."/>
            <person name="Baker S.E."/>
        </authorList>
    </citation>
    <scope>NUCLEOTIDE SEQUENCE [LARGE SCALE GENOMIC DNA]</scope>
    <source>
        <strain evidence="2 3">CBS 114.51</strain>
    </source>
</reference>
<accession>A0A8T8XHB2</accession>
<proteinExistence type="predicted"/>
<name>A0A8T8XHB2_ASPJA</name>
<dbReference type="OrthoDB" id="412109at2759"/>
<dbReference type="GeneID" id="37176898"/>
<dbReference type="Proteomes" id="UP000249497">
    <property type="component" value="Unassembled WGS sequence"/>
</dbReference>
<sequence>MSMGGGAVPRGVCSPNTTGATVNGRLLHHFDTLKLMANGVPLGLGPLWINNDGLYGLENSLTPIGRINIYNMIVRSFPGAEAFSPTHLDGTTRAHLEKELEDLLYYENTRSYARHPHDDFSTRSYYRRPSTSMPGPGTPHQSEKEARARREHERQAQKEREEKIERERRECREREERFRREQQDREERRKKEQQEREAKARRDGEERRQRDKAAQESKAKRWKEYNSAWEELKNSTVASPVEAWPSLILKRFCTMVLQ</sequence>
<gene>
    <name evidence="2" type="ORF">BO86DRAFT_394520</name>
</gene>
<feature type="compositionally biased region" description="Low complexity" evidence="1">
    <location>
        <begin position="122"/>
        <end position="132"/>
    </location>
</feature>
<feature type="compositionally biased region" description="Basic and acidic residues" evidence="1">
    <location>
        <begin position="141"/>
        <end position="223"/>
    </location>
</feature>
<evidence type="ECO:0000313" key="2">
    <source>
        <dbReference type="EMBL" id="RAH86722.1"/>
    </source>
</evidence>
<evidence type="ECO:0000313" key="3">
    <source>
        <dbReference type="Proteomes" id="UP000249497"/>
    </source>
</evidence>